<dbReference type="PROSITE" id="PS51689">
    <property type="entry name" value="SAM_RNA_A_N6_MT"/>
    <property type="match status" value="1"/>
</dbReference>
<evidence type="ECO:0000256" key="5">
    <source>
        <dbReference type="ARBA" id="ARBA00022691"/>
    </source>
</evidence>
<keyword evidence="6 7" id="KW-0694">RNA-binding</keyword>
<keyword evidence="1 7" id="KW-0963">Cytoplasm</keyword>
<evidence type="ECO:0000256" key="7">
    <source>
        <dbReference type="HAMAP-Rule" id="MF_00607"/>
    </source>
</evidence>
<evidence type="ECO:0000259" key="9">
    <source>
        <dbReference type="SMART" id="SM00650"/>
    </source>
</evidence>
<accession>A0AAU7B169</accession>
<dbReference type="EC" id="2.1.1.182" evidence="7"/>
<comment type="function">
    <text evidence="7">Specifically dimethylates two adjacent adenosines (A1518 and A1519) in the loop of a conserved hairpin near the 3'-end of 16S rRNA in the 30S particle. May play a critical role in biogenesis of 30S subunits.</text>
</comment>
<comment type="subcellular location">
    <subcellularLocation>
        <location evidence="7">Cytoplasm</location>
    </subcellularLocation>
</comment>
<dbReference type="InterPro" id="IPR029063">
    <property type="entry name" value="SAM-dependent_MTases_sf"/>
</dbReference>
<name>A0AAU7B169_9ACTN</name>
<keyword evidence="5 7" id="KW-0949">S-adenosyl-L-methionine</keyword>
<dbReference type="InterPro" id="IPR020598">
    <property type="entry name" value="rRNA_Ade_methylase_Trfase_N"/>
</dbReference>
<dbReference type="GO" id="GO:0005829">
    <property type="term" value="C:cytosol"/>
    <property type="evidence" value="ECO:0007669"/>
    <property type="project" value="TreeGrafter"/>
</dbReference>
<dbReference type="SMART" id="SM00650">
    <property type="entry name" value="rADc"/>
    <property type="match status" value="1"/>
</dbReference>
<dbReference type="GO" id="GO:0003723">
    <property type="term" value="F:RNA binding"/>
    <property type="evidence" value="ECO:0007669"/>
    <property type="project" value="UniProtKB-UniRule"/>
</dbReference>
<dbReference type="InterPro" id="IPR001737">
    <property type="entry name" value="KsgA/Erm"/>
</dbReference>
<dbReference type="PANTHER" id="PTHR11727:SF7">
    <property type="entry name" value="DIMETHYLADENOSINE TRANSFERASE-RELATED"/>
    <property type="match status" value="1"/>
</dbReference>
<feature type="binding site" evidence="7 8">
    <location>
        <position position="105"/>
    </location>
    <ligand>
        <name>S-adenosyl-L-methionine</name>
        <dbReference type="ChEBI" id="CHEBI:59789"/>
    </ligand>
</feature>
<evidence type="ECO:0000256" key="2">
    <source>
        <dbReference type="ARBA" id="ARBA00022552"/>
    </source>
</evidence>
<gene>
    <name evidence="7 10" type="primary">rsmA</name>
    <name evidence="7" type="synonym">ksgA</name>
    <name evidence="10" type="ORF">DSM112329_04355</name>
</gene>
<feature type="binding site" evidence="7 8">
    <location>
        <position position="79"/>
    </location>
    <ligand>
        <name>S-adenosyl-L-methionine</name>
        <dbReference type="ChEBI" id="CHEBI:59789"/>
    </ligand>
</feature>
<dbReference type="HAMAP" id="MF_00607">
    <property type="entry name" value="16SrRNA_methyltr_A"/>
    <property type="match status" value="1"/>
</dbReference>
<feature type="domain" description="Ribosomal RNA adenine methylase transferase N-terminal" evidence="9">
    <location>
        <begin position="38"/>
        <end position="209"/>
    </location>
</feature>
<dbReference type="Pfam" id="PF00398">
    <property type="entry name" value="RrnaAD"/>
    <property type="match status" value="1"/>
</dbReference>
<feature type="binding site" evidence="7 8">
    <location>
        <position position="33"/>
    </location>
    <ligand>
        <name>S-adenosyl-L-methionine</name>
        <dbReference type="ChEBI" id="CHEBI:59789"/>
    </ligand>
</feature>
<dbReference type="Gene3D" id="1.10.8.100">
    <property type="entry name" value="Ribosomal RNA adenine dimethylase-like, domain 2"/>
    <property type="match status" value="1"/>
</dbReference>
<dbReference type="EMBL" id="CP114014">
    <property type="protein sequence ID" value="XAY07472.1"/>
    <property type="molecule type" value="Genomic_DNA"/>
</dbReference>
<dbReference type="SUPFAM" id="SSF53335">
    <property type="entry name" value="S-adenosyl-L-methionine-dependent methyltransferases"/>
    <property type="match status" value="1"/>
</dbReference>
<comment type="similarity">
    <text evidence="7">Belongs to the class I-like SAM-binding methyltransferase superfamily. rRNA adenine N(6)-methyltransferase family. RsmA subfamily.</text>
</comment>
<dbReference type="InterPro" id="IPR011530">
    <property type="entry name" value="rRNA_adenine_dimethylase"/>
</dbReference>
<reference evidence="10" key="1">
    <citation type="submission" date="2022-12" db="EMBL/GenBank/DDBJ databases">
        <title>Paraconexibacter alkalitolerans sp. nov. and Baekduia alba sp. nov., isolated from soil and emended description of the genera Paraconexibacter (Chun et al., 2020) and Baekduia (An et al., 2020).</title>
        <authorList>
            <person name="Vieira S."/>
            <person name="Huber K.J."/>
            <person name="Geppert A."/>
            <person name="Wolf J."/>
            <person name="Neumann-Schaal M."/>
            <person name="Muesken M."/>
            <person name="Overmann J."/>
        </authorList>
    </citation>
    <scope>NUCLEOTIDE SEQUENCE</scope>
    <source>
        <strain evidence="10">AEG42_29</strain>
    </source>
</reference>
<organism evidence="10">
    <name type="scientific">Paraconexibacter sp. AEG42_29</name>
    <dbReference type="NCBI Taxonomy" id="2997339"/>
    <lineage>
        <taxon>Bacteria</taxon>
        <taxon>Bacillati</taxon>
        <taxon>Actinomycetota</taxon>
        <taxon>Thermoleophilia</taxon>
        <taxon>Solirubrobacterales</taxon>
        <taxon>Paraconexibacteraceae</taxon>
        <taxon>Paraconexibacter</taxon>
    </lineage>
</organism>
<dbReference type="InterPro" id="IPR023165">
    <property type="entry name" value="rRNA_Ade_diMease-like_C"/>
</dbReference>
<keyword evidence="2 7" id="KW-0698">rRNA processing</keyword>
<sequence length="287" mass="30682">MTPDGDDLPTQPTLRRLKAFGVRPKRDLGQNFLIDSNILGVIARAAELTGDDVALEIGGGLGVLSEYLAPLVAHTHVVEVDRSLEPALRDALDRFGDHATLHFGDALQLDLGALDPVPTKVVANLPYGIAATAILKTIEELPAVTTWVAMVQKEVGERFAAGPGTSAYGVPSVLAQLSCDVRVHHKVSRSVFHPVPNVDSVLIVLHRRTDVAVVGKPLRTLVQAGFAHRRKALAGSLKLHPAYPKEIREQARAALLELGHPADVRAERLSPEDFRALAAALQAGAPT</sequence>
<dbReference type="PANTHER" id="PTHR11727">
    <property type="entry name" value="DIMETHYLADENOSINE TRANSFERASE"/>
    <property type="match status" value="1"/>
</dbReference>
<dbReference type="NCBIfam" id="TIGR00755">
    <property type="entry name" value="ksgA"/>
    <property type="match status" value="1"/>
</dbReference>
<feature type="binding site" evidence="7 8">
    <location>
        <position position="31"/>
    </location>
    <ligand>
        <name>S-adenosyl-L-methionine</name>
        <dbReference type="ChEBI" id="CHEBI:59789"/>
    </ligand>
</feature>
<evidence type="ECO:0000256" key="4">
    <source>
        <dbReference type="ARBA" id="ARBA00022679"/>
    </source>
</evidence>
<evidence type="ECO:0000256" key="6">
    <source>
        <dbReference type="ARBA" id="ARBA00022884"/>
    </source>
</evidence>
<keyword evidence="4 7" id="KW-0808">Transferase</keyword>
<proteinExistence type="inferred from homology"/>
<dbReference type="KEGG" id="parq:DSM112329_04355"/>
<protein>
    <recommendedName>
        <fullName evidence="7">Ribosomal RNA small subunit methyltransferase A</fullName>
        <ecNumber evidence="7">2.1.1.182</ecNumber>
    </recommendedName>
    <alternativeName>
        <fullName evidence="7">16S rRNA (adenine(1518)-N(6)/adenine(1519)-N(6))-dimethyltransferase</fullName>
    </alternativeName>
    <alternativeName>
        <fullName evidence="7">16S rRNA dimethyladenosine transferase</fullName>
    </alternativeName>
    <alternativeName>
        <fullName evidence="7">16S rRNA dimethylase</fullName>
    </alternativeName>
    <alternativeName>
        <fullName evidence="7">S-adenosylmethionine-6-N', N'-adenosyl(rRNA) dimethyltransferase</fullName>
    </alternativeName>
</protein>
<keyword evidence="3 7" id="KW-0489">Methyltransferase</keyword>
<dbReference type="RefSeq" id="WP_354698665.1">
    <property type="nucleotide sequence ID" value="NZ_CP114014.1"/>
</dbReference>
<dbReference type="AlphaFoldDB" id="A0AAU7B169"/>
<evidence type="ECO:0000313" key="10">
    <source>
        <dbReference type="EMBL" id="XAY07472.1"/>
    </source>
</evidence>
<comment type="catalytic activity">
    <reaction evidence="7">
        <text>adenosine(1518)/adenosine(1519) in 16S rRNA + 4 S-adenosyl-L-methionine = N(6)-dimethyladenosine(1518)/N(6)-dimethyladenosine(1519) in 16S rRNA + 4 S-adenosyl-L-homocysteine + 4 H(+)</text>
        <dbReference type="Rhea" id="RHEA:19609"/>
        <dbReference type="Rhea" id="RHEA-COMP:10232"/>
        <dbReference type="Rhea" id="RHEA-COMP:10233"/>
        <dbReference type="ChEBI" id="CHEBI:15378"/>
        <dbReference type="ChEBI" id="CHEBI:57856"/>
        <dbReference type="ChEBI" id="CHEBI:59789"/>
        <dbReference type="ChEBI" id="CHEBI:74411"/>
        <dbReference type="ChEBI" id="CHEBI:74493"/>
        <dbReference type="EC" id="2.1.1.182"/>
    </reaction>
</comment>
<evidence type="ECO:0000256" key="1">
    <source>
        <dbReference type="ARBA" id="ARBA00022490"/>
    </source>
</evidence>
<evidence type="ECO:0000256" key="8">
    <source>
        <dbReference type="PROSITE-ProRule" id="PRU01026"/>
    </source>
</evidence>
<feature type="binding site" evidence="7 8">
    <location>
        <position position="124"/>
    </location>
    <ligand>
        <name>S-adenosyl-L-methionine</name>
        <dbReference type="ChEBI" id="CHEBI:59789"/>
    </ligand>
</feature>
<evidence type="ECO:0000256" key="3">
    <source>
        <dbReference type="ARBA" id="ARBA00022603"/>
    </source>
</evidence>
<dbReference type="Gene3D" id="3.40.50.150">
    <property type="entry name" value="Vaccinia Virus protein VP39"/>
    <property type="match status" value="1"/>
</dbReference>
<feature type="binding site" evidence="7 8">
    <location>
        <position position="58"/>
    </location>
    <ligand>
        <name>S-adenosyl-L-methionine</name>
        <dbReference type="ChEBI" id="CHEBI:59789"/>
    </ligand>
</feature>
<dbReference type="GO" id="GO:0052908">
    <property type="term" value="F:16S rRNA (adenine(1518)-N(6)/adenine(1519)-N(6))-dimethyltransferase activity"/>
    <property type="evidence" value="ECO:0007669"/>
    <property type="project" value="UniProtKB-EC"/>
</dbReference>